<dbReference type="RefSeq" id="WP_305103748.1">
    <property type="nucleotide sequence ID" value="NZ_JAUTWS010000009.1"/>
</dbReference>
<evidence type="ECO:0000313" key="2">
    <source>
        <dbReference type="Proteomes" id="UP001243009"/>
    </source>
</evidence>
<reference evidence="1 2" key="1">
    <citation type="submission" date="2023-08" db="EMBL/GenBank/DDBJ databases">
        <title>The draft genome sequence of Paracraurococcus sp. LOR1-02.</title>
        <authorList>
            <person name="Kingkaew E."/>
            <person name="Tanasupawat S."/>
        </authorList>
    </citation>
    <scope>NUCLEOTIDE SEQUENCE [LARGE SCALE GENOMIC DNA]</scope>
    <source>
        <strain evidence="1 2">LOR1-02</strain>
    </source>
</reference>
<organism evidence="1 2">
    <name type="scientific">Paracraurococcus lichenis</name>
    <dbReference type="NCBI Taxonomy" id="3064888"/>
    <lineage>
        <taxon>Bacteria</taxon>
        <taxon>Pseudomonadati</taxon>
        <taxon>Pseudomonadota</taxon>
        <taxon>Alphaproteobacteria</taxon>
        <taxon>Acetobacterales</taxon>
        <taxon>Roseomonadaceae</taxon>
        <taxon>Paracraurococcus</taxon>
    </lineage>
</organism>
<dbReference type="EMBL" id="JAUTWS010000009">
    <property type="protein sequence ID" value="MDO9708880.1"/>
    <property type="molecule type" value="Genomic_DNA"/>
</dbReference>
<comment type="caution">
    <text evidence="1">The sequence shown here is derived from an EMBL/GenBank/DDBJ whole genome shotgun (WGS) entry which is preliminary data.</text>
</comment>
<accession>A0ABT9DY96</accession>
<protein>
    <submittedName>
        <fullName evidence="1">Uncharacterized protein</fullName>
    </submittedName>
</protein>
<proteinExistence type="predicted"/>
<dbReference type="Proteomes" id="UP001243009">
    <property type="component" value="Unassembled WGS sequence"/>
</dbReference>
<sequence length="81" mass="8684">MSDLKPFATHLPNSTAAMAGERIHGYMLFVDRDGVRHAVRPGAVICLSDADDCRDTTAIQLPGARIIFVAASLDDVLATFP</sequence>
<name>A0ABT9DY96_9PROT</name>
<keyword evidence="2" id="KW-1185">Reference proteome</keyword>
<evidence type="ECO:0000313" key="1">
    <source>
        <dbReference type="EMBL" id="MDO9708880.1"/>
    </source>
</evidence>
<gene>
    <name evidence="1" type="ORF">Q7A36_11055</name>
</gene>